<dbReference type="Proteomes" id="UP001595778">
    <property type="component" value="Unassembled WGS sequence"/>
</dbReference>
<keyword evidence="2" id="KW-1185">Reference proteome</keyword>
<comment type="caution">
    <text evidence="1">The sequence shown here is derived from an EMBL/GenBank/DDBJ whole genome shotgun (WGS) entry which is preliminary data.</text>
</comment>
<sequence>MSGLAREVLAAVRSSGEYDVLGILDDDPDLLGTSIDGTVVMGAITDAPAFNRALFTVCLPGGREREALVERLSLLGVDEDRYATVVDPGVRVPRDSRIGPGSIVMRNATIAPQASIGAHALLKPQVNVGCSVRVGDFATLSPRASVGEGARIGRAAELGMSAGVGDGLSVGDYSQIEMGAAVLQHVPERETWSGVPAQGTRTRT</sequence>
<accession>A0ABV8WJ17</accession>
<organism evidence="1 2">
    <name type="scientific">Arthrobacter sedimenti</name>
    <dbReference type="NCBI Taxonomy" id="2694931"/>
    <lineage>
        <taxon>Bacteria</taxon>
        <taxon>Bacillati</taxon>
        <taxon>Actinomycetota</taxon>
        <taxon>Actinomycetes</taxon>
        <taxon>Micrococcales</taxon>
        <taxon>Micrococcaceae</taxon>
        <taxon>Arthrobacter</taxon>
    </lineage>
</organism>
<dbReference type="InterPro" id="IPR050179">
    <property type="entry name" value="Trans_hexapeptide_repeat"/>
</dbReference>
<dbReference type="Gene3D" id="3.40.50.720">
    <property type="entry name" value="NAD(P)-binding Rossmann-like Domain"/>
    <property type="match status" value="1"/>
</dbReference>
<dbReference type="PANTHER" id="PTHR43300:SF7">
    <property type="entry name" value="UDP-N-ACETYLBACILLOSAMINE N-ACETYLTRANSFERASE"/>
    <property type="match status" value="1"/>
</dbReference>
<dbReference type="InterPro" id="IPR011004">
    <property type="entry name" value="Trimer_LpxA-like_sf"/>
</dbReference>
<evidence type="ECO:0000313" key="2">
    <source>
        <dbReference type="Proteomes" id="UP001595778"/>
    </source>
</evidence>
<protein>
    <submittedName>
        <fullName evidence="1">Acetyltransferase</fullName>
    </submittedName>
</protein>
<dbReference type="PANTHER" id="PTHR43300">
    <property type="entry name" value="ACETYLTRANSFERASE"/>
    <property type="match status" value="1"/>
</dbReference>
<reference evidence="2" key="1">
    <citation type="journal article" date="2019" name="Int. J. Syst. Evol. Microbiol.">
        <title>The Global Catalogue of Microorganisms (GCM) 10K type strain sequencing project: providing services to taxonomists for standard genome sequencing and annotation.</title>
        <authorList>
            <consortium name="The Broad Institute Genomics Platform"/>
            <consortium name="The Broad Institute Genome Sequencing Center for Infectious Disease"/>
            <person name="Wu L."/>
            <person name="Ma J."/>
        </authorList>
    </citation>
    <scope>NUCLEOTIDE SEQUENCE [LARGE SCALE GENOMIC DNA]</scope>
    <source>
        <strain evidence="2">PJ61</strain>
    </source>
</reference>
<name>A0ABV8WJ17_9MICC</name>
<dbReference type="RefSeq" id="WP_376976426.1">
    <property type="nucleotide sequence ID" value="NZ_JBHSDQ010000001.1"/>
</dbReference>
<gene>
    <name evidence="1" type="ORF">ACFO0G_03500</name>
</gene>
<evidence type="ECO:0000313" key="1">
    <source>
        <dbReference type="EMBL" id="MFC4395143.1"/>
    </source>
</evidence>
<dbReference type="SUPFAM" id="SSF51161">
    <property type="entry name" value="Trimeric LpxA-like enzymes"/>
    <property type="match status" value="1"/>
</dbReference>
<proteinExistence type="predicted"/>
<dbReference type="Gene3D" id="2.160.10.10">
    <property type="entry name" value="Hexapeptide repeat proteins"/>
    <property type="match status" value="1"/>
</dbReference>
<dbReference type="EMBL" id="JBHSDQ010000001">
    <property type="protein sequence ID" value="MFC4395143.1"/>
    <property type="molecule type" value="Genomic_DNA"/>
</dbReference>